<dbReference type="GO" id="GO:0015648">
    <property type="term" value="F:lipid-linked peptidoglycan transporter activity"/>
    <property type="evidence" value="ECO:0007669"/>
    <property type="project" value="TreeGrafter"/>
</dbReference>
<evidence type="ECO:0000256" key="4">
    <source>
        <dbReference type="ARBA" id="ARBA00022692"/>
    </source>
</evidence>
<evidence type="ECO:0000256" key="5">
    <source>
        <dbReference type="ARBA" id="ARBA00022960"/>
    </source>
</evidence>
<dbReference type="GO" id="GO:0008360">
    <property type="term" value="P:regulation of cell shape"/>
    <property type="evidence" value="ECO:0007669"/>
    <property type="project" value="UniProtKB-KW"/>
</dbReference>
<name>A0A6J6I595_9ZZZZ</name>
<evidence type="ECO:0000256" key="1">
    <source>
        <dbReference type="ARBA" id="ARBA00004141"/>
    </source>
</evidence>
<feature type="transmembrane region" description="Helical" evidence="12">
    <location>
        <begin position="199"/>
        <end position="219"/>
    </location>
</feature>
<feature type="transmembrane region" description="Helical" evidence="12">
    <location>
        <begin position="354"/>
        <end position="376"/>
    </location>
</feature>
<reference evidence="13" key="1">
    <citation type="submission" date="2020-05" db="EMBL/GenBank/DDBJ databases">
        <authorList>
            <person name="Chiriac C."/>
            <person name="Salcher M."/>
            <person name="Ghai R."/>
            <person name="Kavagutti S V."/>
        </authorList>
    </citation>
    <scope>NUCLEOTIDE SEQUENCE</scope>
</reference>
<feature type="transmembrane region" description="Helical" evidence="12">
    <location>
        <begin position="21"/>
        <end position="41"/>
    </location>
</feature>
<dbReference type="PANTHER" id="PTHR30474">
    <property type="entry name" value="CELL CYCLE PROTEIN"/>
    <property type="match status" value="1"/>
</dbReference>
<keyword evidence="7 12" id="KW-1133">Transmembrane helix</keyword>
<accession>A0A6J6I595</accession>
<dbReference type="GO" id="GO:0032153">
    <property type="term" value="C:cell division site"/>
    <property type="evidence" value="ECO:0007669"/>
    <property type="project" value="TreeGrafter"/>
</dbReference>
<feature type="transmembrane region" description="Helical" evidence="12">
    <location>
        <begin position="61"/>
        <end position="78"/>
    </location>
</feature>
<evidence type="ECO:0000256" key="6">
    <source>
        <dbReference type="ARBA" id="ARBA00022984"/>
    </source>
</evidence>
<evidence type="ECO:0000313" key="13">
    <source>
        <dbReference type="EMBL" id="CAB4621601.1"/>
    </source>
</evidence>
<evidence type="ECO:0000256" key="7">
    <source>
        <dbReference type="ARBA" id="ARBA00022989"/>
    </source>
</evidence>
<feature type="transmembrane region" description="Helical" evidence="12">
    <location>
        <begin position="90"/>
        <end position="107"/>
    </location>
</feature>
<proteinExistence type="predicted"/>
<dbReference type="EC" id="2.4.99.28" evidence="10"/>
<evidence type="ECO:0000256" key="10">
    <source>
        <dbReference type="ARBA" id="ARBA00044770"/>
    </source>
</evidence>
<dbReference type="EMBL" id="CAEZVJ010000005">
    <property type="protein sequence ID" value="CAB4621601.1"/>
    <property type="molecule type" value="Genomic_DNA"/>
</dbReference>
<keyword evidence="2" id="KW-0328">Glycosyltransferase</keyword>
<dbReference type="Pfam" id="PF01098">
    <property type="entry name" value="FTSW_RODA_SPOVE"/>
    <property type="match status" value="1"/>
</dbReference>
<gene>
    <name evidence="13" type="ORF">UFOPK1961_00098</name>
</gene>
<dbReference type="InterPro" id="IPR001182">
    <property type="entry name" value="FtsW/RodA"/>
</dbReference>
<dbReference type="GO" id="GO:0005886">
    <property type="term" value="C:plasma membrane"/>
    <property type="evidence" value="ECO:0007669"/>
    <property type="project" value="TreeGrafter"/>
</dbReference>
<evidence type="ECO:0000256" key="11">
    <source>
        <dbReference type="ARBA" id="ARBA00049902"/>
    </source>
</evidence>
<comment type="catalytic activity">
    <reaction evidence="11">
        <text>[GlcNAc-(1-&gt;4)-Mur2Ac(oyl-L-Ala-gamma-D-Glu-L-Lys-D-Ala-D-Ala)](n)-di-trans,octa-cis-undecaprenyl diphosphate + beta-D-GlcNAc-(1-&gt;4)-Mur2Ac(oyl-L-Ala-gamma-D-Glu-L-Lys-D-Ala-D-Ala)-di-trans,octa-cis-undecaprenyl diphosphate = [GlcNAc-(1-&gt;4)-Mur2Ac(oyl-L-Ala-gamma-D-Glu-L-Lys-D-Ala-D-Ala)](n+1)-di-trans,octa-cis-undecaprenyl diphosphate + di-trans,octa-cis-undecaprenyl diphosphate + H(+)</text>
        <dbReference type="Rhea" id="RHEA:23708"/>
        <dbReference type="Rhea" id="RHEA-COMP:9602"/>
        <dbReference type="Rhea" id="RHEA-COMP:9603"/>
        <dbReference type="ChEBI" id="CHEBI:15378"/>
        <dbReference type="ChEBI" id="CHEBI:58405"/>
        <dbReference type="ChEBI" id="CHEBI:60033"/>
        <dbReference type="ChEBI" id="CHEBI:78435"/>
        <dbReference type="EC" id="2.4.99.28"/>
    </reaction>
</comment>
<dbReference type="AlphaFoldDB" id="A0A6J6I595"/>
<feature type="transmembrane region" description="Helical" evidence="12">
    <location>
        <begin position="160"/>
        <end position="193"/>
    </location>
</feature>
<feature type="transmembrane region" description="Helical" evidence="12">
    <location>
        <begin position="320"/>
        <end position="342"/>
    </location>
</feature>
<evidence type="ECO:0000256" key="12">
    <source>
        <dbReference type="SAM" id="Phobius"/>
    </source>
</evidence>
<keyword evidence="8 12" id="KW-0472">Membrane</keyword>
<evidence type="ECO:0000256" key="2">
    <source>
        <dbReference type="ARBA" id="ARBA00022676"/>
    </source>
</evidence>
<evidence type="ECO:0000256" key="8">
    <source>
        <dbReference type="ARBA" id="ARBA00023136"/>
    </source>
</evidence>
<keyword evidence="5" id="KW-0133">Cell shape</keyword>
<dbReference type="GO" id="GO:0008955">
    <property type="term" value="F:peptidoglycan glycosyltransferase activity"/>
    <property type="evidence" value="ECO:0007669"/>
    <property type="project" value="UniProtKB-EC"/>
</dbReference>
<organism evidence="13">
    <name type="scientific">freshwater metagenome</name>
    <dbReference type="NCBI Taxonomy" id="449393"/>
    <lineage>
        <taxon>unclassified sequences</taxon>
        <taxon>metagenomes</taxon>
        <taxon>ecological metagenomes</taxon>
    </lineage>
</organism>
<keyword evidence="4 12" id="KW-0812">Transmembrane</keyword>
<keyword evidence="3" id="KW-0808">Transferase</keyword>
<dbReference type="GO" id="GO:0009252">
    <property type="term" value="P:peptidoglycan biosynthetic process"/>
    <property type="evidence" value="ECO:0007669"/>
    <property type="project" value="UniProtKB-KW"/>
</dbReference>
<dbReference type="PANTHER" id="PTHR30474:SF2">
    <property type="entry name" value="PEPTIDOGLYCAN GLYCOSYLTRANSFERASE FTSW-RELATED"/>
    <property type="match status" value="1"/>
</dbReference>
<sequence>MTSLRSSRMQLRNPFEADSPNVTMLIAVTALLSLFGIFMVLSASSVTSGLSNGGNFFADGFMQAASAVFGGALCLIIARWPVSFWSKNRNLFVGGGFMLQLAVLAFGTEYGGNRNWLDIGFLSFQPSEFLKLAVIVWFASWIHDNEFMLDEPLQRWIQPLVWVGIPIAMVGLGGDLGTTMIMGLIVLGMLAFAGLPSRTIWTLAVAAALAVFALLNVGGSNRGARFDAWLQGCTPEQYETVCWQTMHGLWALSAGGLFGLGPGSSRAKWSWLPHADSDYIFAIVGEELGMFGAIALIALLLVLAVTLVRLVREFPQPLTRVLIGGVFVWIIGQAFVNIAVVLNVLPVLGVPLPFISSGGSALVANFLAIGVVISCVRHEERYG</sequence>
<evidence type="ECO:0000256" key="9">
    <source>
        <dbReference type="ARBA" id="ARBA00032370"/>
    </source>
</evidence>
<evidence type="ECO:0000256" key="3">
    <source>
        <dbReference type="ARBA" id="ARBA00022679"/>
    </source>
</evidence>
<comment type="subcellular location">
    <subcellularLocation>
        <location evidence="1">Membrane</location>
        <topology evidence="1">Multi-pass membrane protein</topology>
    </subcellularLocation>
</comment>
<feature type="transmembrane region" description="Helical" evidence="12">
    <location>
        <begin position="280"/>
        <end position="308"/>
    </location>
</feature>
<protein>
    <recommendedName>
        <fullName evidence="10">peptidoglycan glycosyltransferase</fullName>
        <ecNumber evidence="10">2.4.99.28</ecNumber>
    </recommendedName>
    <alternativeName>
        <fullName evidence="9">Peptidoglycan polymerase</fullName>
    </alternativeName>
</protein>
<keyword evidence="6" id="KW-0573">Peptidoglycan synthesis</keyword>
<dbReference type="GO" id="GO:0051301">
    <property type="term" value="P:cell division"/>
    <property type="evidence" value="ECO:0007669"/>
    <property type="project" value="InterPro"/>
</dbReference>